<comment type="caution">
    <text evidence="1">The sequence shown here is derived from an EMBL/GenBank/DDBJ whole genome shotgun (WGS) entry which is preliminary data.</text>
</comment>
<sequence>MTTLFGHFTPMSNLNVTRTPI</sequence>
<protein>
    <submittedName>
        <fullName evidence="1">Uncharacterized protein</fullName>
    </submittedName>
</protein>
<gene>
    <name evidence="1" type="ORF">Goari_004471</name>
</gene>
<proteinExistence type="predicted"/>
<organism evidence="1 2">
    <name type="scientific">Gossypium aridum</name>
    <name type="common">American cotton</name>
    <name type="synonym">Erioxylum aridum</name>
    <dbReference type="NCBI Taxonomy" id="34290"/>
    <lineage>
        <taxon>Eukaryota</taxon>
        <taxon>Viridiplantae</taxon>
        <taxon>Streptophyta</taxon>
        <taxon>Embryophyta</taxon>
        <taxon>Tracheophyta</taxon>
        <taxon>Spermatophyta</taxon>
        <taxon>Magnoliopsida</taxon>
        <taxon>eudicotyledons</taxon>
        <taxon>Gunneridae</taxon>
        <taxon>Pentapetalae</taxon>
        <taxon>rosids</taxon>
        <taxon>malvids</taxon>
        <taxon>Malvales</taxon>
        <taxon>Malvaceae</taxon>
        <taxon>Malvoideae</taxon>
        <taxon>Gossypium</taxon>
    </lineage>
</organism>
<evidence type="ECO:0000313" key="1">
    <source>
        <dbReference type="EMBL" id="MBA0694150.1"/>
    </source>
</evidence>
<reference evidence="1 2" key="1">
    <citation type="journal article" date="2019" name="Genome Biol. Evol.">
        <title>Insights into the evolution of the New World diploid cottons (Gossypium, subgenus Houzingenia) based on genome sequencing.</title>
        <authorList>
            <person name="Grover C.E."/>
            <person name="Arick M.A. 2nd"/>
            <person name="Thrash A."/>
            <person name="Conover J.L."/>
            <person name="Sanders W.S."/>
            <person name="Peterson D.G."/>
            <person name="Frelichowski J.E."/>
            <person name="Scheffler J.A."/>
            <person name="Scheffler B.E."/>
            <person name="Wendel J.F."/>
        </authorList>
    </citation>
    <scope>NUCLEOTIDE SEQUENCE [LARGE SCALE GENOMIC DNA]</scope>
    <source>
        <strain evidence="1">185</strain>
        <tissue evidence="1">Leaf</tissue>
    </source>
</reference>
<keyword evidence="2" id="KW-1185">Reference proteome</keyword>
<accession>A0A7J8Y4E1</accession>
<dbReference type="EMBL" id="JABFAA010000010">
    <property type="protein sequence ID" value="MBA0694150.1"/>
    <property type="molecule type" value="Genomic_DNA"/>
</dbReference>
<dbReference type="Proteomes" id="UP000593577">
    <property type="component" value="Unassembled WGS sequence"/>
</dbReference>
<dbReference type="AlphaFoldDB" id="A0A7J8Y4E1"/>
<name>A0A7J8Y4E1_GOSAI</name>
<evidence type="ECO:0000313" key="2">
    <source>
        <dbReference type="Proteomes" id="UP000593577"/>
    </source>
</evidence>